<organism evidence="1 3">
    <name type="scientific">Medicago truncatula</name>
    <name type="common">Barrel medic</name>
    <name type="synonym">Medicago tribuloides</name>
    <dbReference type="NCBI Taxonomy" id="3880"/>
    <lineage>
        <taxon>Eukaryota</taxon>
        <taxon>Viridiplantae</taxon>
        <taxon>Streptophyta</taxon>
        <taxon>Embryophyta</taxon>
        <taxon>Tracheophyta</taxon>
        <taxon>Spermatophyta</taxon>
        <taxon>Magnoliopsida</taxon>
        <taxon>eudicotyledons</taxon>
        <taxon>Gunneridae</taxon>
        <taxon>Pentapetalae</taxon>
        <taxon>rosids</taxon>
        <taxon>fabids</taxon>
        <taxon>Fabales</taxon>
        <taxon>Fabaceae</taxon>
        <taxon>Papilionoideae</taxon>
        <taxon>50 kb inversion clade</taxon>
        <taxon>NPAAA clade</taxon>
        <taxon>Hologalegina</taxon>
        <taxon>IRL clade</taxon>
        <taxon>Trifolieae</taxon>
        <taxon>Medicago</taxon>
    </lineage>
</organism>
<dbReference type="EnsemblPlants" id="AES90755">
    <property type="protein sequence ID" value="AES90755"/>
    <property type="gene ID" value="MTR_4g097460"/>
</dbReference>
<name>G7JF86_MEDTR</name>
<accession>G7JF86</accession>
<reference evidence="1 3" key="1">
    <citation type="journal article" date="2011" name="Nature">
        <title>The Medicago genome provides insight into the evolution of rhizobial symbioses.</title>
        <authorList>
            <person name="Young N.D."/>
            <person name="Debelle F."/>
            <person name="Oldroyd G.E."/>
            <person name="Geurts R."/>
            <person name="Cannon S.B."/>
            <person name="Udvardi M.K."/>
            <person name="Benedito V.A."/>
            <person name="Mayer K.F."/>
            <person name="Gouzy J."/>
            <person name="Schoof H."/>
            <person name="Van de Peer Y."/>
            <person name="Proost S."/>
            <person name="Cook D.R."/>
            <person name="Meyers B.C."/>
            <person name="Spannagl M."/>
            <person name="Cheung F."/>
            <person name="De Mita S."/>
            <person name="Krishnakumar V."/>
            <person name="Gundlach H."/>
            <person name="Zhou S."/>
            <person name="Mudge J."/>
            <person name="Bharti A.K."/>
            <person name="Murray J.D."/>
            <person name="Naoumkina M.A."/>
            <person name="Rosen B."/>
            <person name="Silverstein K.A."/>
            <person name="Tang H."/>
            <person name="Rombauts S."/>
            <person name="Zhao P.X."/>
            <person name="Zhou P."/>
            <person name="Barbe V."/>
            <person name="Bardou P."/>
            <person name="Bechner M."/>
            <person name="Bellec A."/>
            <person name="Berger A."/>
            <person name="Berges H."/>
            <person name="Bidwell S."/>
            <person name="Bisseling T."/>
            <person name="Choisne N."/>
            <person name="Couloux A."/>
            <person name="Denny R."/>
            <person name="Deshpande S."/>
            <person name="Dai X."/>
            <person name="Doyle J.J."/>
            <person name="Dudez A.M."/>
            <person name="Farmer A.D."/>
            <person name="Fouteau S."/>
            <person name="Franken C."/>
            <person name="Gibelin C."/>
            <person name="Gish J."/>
            <person name="Goldstein S."/>
            <person name="Gonzalez A.J."/>
            <person name="Green P.J."/>
            <person name="Hallab A."/>
            <person name="Hartog M."/>
            <person name="Hua A."/>
            <person name="Humphray S.J."/>
            <person name="Jeong D.H."/>
            <person name="Jing Y."/>
            <person name="Jocker A."/>
            <person name="Kenton S.M."/>
            <person name="Kim D.J."/>
            <person name="Klee K."/>
            <person name="Lai H."/>
            <person name="Lang C."/>
            <person name="Lin S."/>
            <person name="Macmil S.L."/>
            <person name="Magdelenat G."/>
            <person name="Matthews L."/>
            <person name="McCorrison J."/>
            <person name="Monaghan E.L."/>
            <person name="Mun J.H."/>
            <person name="Najar F.Z."/>
            <person name="Nicholson C."/>
            <person name="Noirot C."/>
            <person name="O'Bleness M."/>
            <person name="Paule C.R."/>
            <person name="Poulain J."/>
            <person name="Prion F."/>
            <person name="Qin B."/>
            <person name="Qu C."/>
            <person name="Retzel E.F."/>
            <person name="Riddle C."/>
            <person name="Sallet E."/>
            <person name="Samain S."/>
            <person name="Samson N."/>
            <person name="Sanders I."/>
            <person name="Saurat O."/>
            <person name="Scarpelli C."/>
            <person name="Schiex T."/>
            <person name="Segurens B."/>
            <person name="Severin A.J."/>
            <person name="Sherrier D.J."/>
            <person name="Shi R."/>
            <person name="Sims S."/>
            <person name="Singer S.R."/>
            <person name="Sinharoy S."/>
            <person name="Sterck L."/>
            <person name="Viollet A."/>
            <person name="Wang B.B."/>
            <person name="Wang K."/>
            <person name="Wang M."/>
            <person name="Wang X."/>
            <person name="Warfsmann J."/>
            <person name="Weissenbach J."/>
            <person name="White D.D."/>
            <person name="White J.D."/>
            <person name="Wiley G.B."/>
            <person name="Wincker P."/>
            <person name="Xing Y."/>
            <person name="Yang L."/>
            <person name="Yao Z."/>
            <person name="Ying F."/>
            <person name="Zhai J."/>
            <person name="Zhou L."/>
            <person name="Zuber A."/>
            <person name="Denarie J."/>
            <person name="Dixon R.A."/>
            <person name="May G.D."/>
            <person name="Schwartz D.C."/>
            <person name="Rogers J."/>
            <person name="Quetier F."/>
            <person name="Town C.D."/>
            <person name="Roe B.A."/>
        </authorList>
    </citation>
    <scope>NUCLEOTIDE SEQUENCE [LARGE SCALE GENOMIC DNA]</scope>
    <source>
        <strain evidence="1">A17</strain>
        <strain evidence="2 3">cv. Jemalong A17</strain>
    </source>
</reference>
<sequence>MGDIFPPAVCLRIEVFHPKSDRTDRLSSPTVKVVCLINFTRGEKSYVEEGGSLFLFVL</sequence>
<evidence type="ECO:0000313" key="1">
    <source>
        <dbReference type="EMBL" id="AES90755.1"/>
    </source>
</evidence>
<reference evidence="1 3" key="2">
    <citation type="journal article" date="2014" name="BMC Genomics">
        <title>An improved genome release (version Mt4.0) for the model legume Medicago truncatula.</title>
        <authorList>
            <person name="Tang H."/>
            <person name="Krishnakumar V."/>
            <person name="Bidwell S."/>
            <person name="Rosen B."/>
            <person name="Chan A."/>
            <person name="Zhou S."/>
            <person name="Gentzbittel L."/>
            <person name="Childs K.L."/>
            <person name="Yandell M."/>
            <person name="Gundlach H."/>
            <person name="Mayer K.F."/>
            <person name="Schwartz D.C."/>
            <person name="Town C.D."/>
        </authorList>
    </citation>
    <scope>GENOME REANNOTATION</scope>
    <source>
        <strain evidence="2 3">cv. Jemalong A17</strain>
    </source>
</reference>
<protein>
    <submittedName>
        <fullName evidence="1 2">Uncharacterized protein</fullName>
    </submittedName>
</protein>
<gene>
    <name evidence="1" type="ordered locus">MTR_4g097460</name>
</gene>
<keyword evidence="3" id="KW-1185">Reference proteome</keyword>
<dbReference type="Proteomes" id="UP000002051">
    <property type="component" value="Chromosome 4"/>
</dbReference>
<dbReference type="HOGENOM" id="CLU_2982072_0_0_1"/>
<dbReference type="PaxDb" id="3880-AES90755"/>
<dbReference type="AlphaFoldDB" id="G7JF86"/>
<proteinExistence type="predicted"/>
<evidence type="ECO:0000313" key="3">
    <source>
        <dbReference type="Proteomes" id="UP000002051"/>
    </source>
</evidence>
<reference evidence="2" key="3">
    <citation type="submission" date="2015-04" db="UniProtKB">
        <authorList>
            <consortium name="EnsemblPlants"/>
        </authorList>
    </citation>
    <scope>IDENTIFICATION</scope>
    <source>
        <strain evidence="2">cv. Jemalong A17</strain>
    </source>
</reference>
<dbReference type="EMBL" id="CM001220">
    <property type="protein sequence ID" value="AES90755.1"/>
    <property type="molecule type" value="Genomic_DNA"/>
</dbReference>
<evidence type="ECO:0000313" key="2">
    <source>
        <dbReference type="EnsemblPlants" id="AES90755"/>
    </source>
</evidence>